<dbReference type="PANTHER" id="PTHR23222">
    <property type="entry name" value="PROHIBITIN"/>
    <property type="match status" value="1"/>
</dbReference>
<evidence type="ECO:0000256" key="1">
    <source>
        <dbReference type="ARBA" id="ARBA00004370"/>
    </source>
</evidence>
<dbReference type="EnsemblPlants" id="AET5Gv21168800.20">
    <property type="protein sequence ID" value="AET5Gv21168800.20"/>
    <property type="gene ID" value="AET5Gv21168800"/>
</dbReference>
<dbReference type="Gramene" id="AET5Gv21168800.17">
    <property type="protein sequence ID" value="AET5Gv21168800.17"/>
    <property type="gene ID" value="AET5Gv21168800"/>
</dbReference>
<dbReference type="PANTHER" id="PTHR23222:SF1">
    <property type="entry name" value="PROHIBITIN-2"/>
    <property type="match status" value="1"/>
</dbReference>
<keyword evidence="4" id="KW-1133">Transmembrane helix</keyword>
<keyword evidence="4" id="KW-0496">Mitochondrion</keyword>
<dbReference type="EnsemblPlants" id="AET5Gv21168800.19">
    <property type="protein sequence ID" value="AET5Gv21168800.19"/>
    <property type="gene ID" value="AET5Gv21168800"/>
</dbReference>
<dbReference type="Gramene" id="AET5Gv21168800.16">
    <property type="protein sequence ID" value="AET5Gv21168800.16"/>
    <property type="gene ID" value="AET5Gv21168800"/>
</dbReference>
<dbReference type="Gramene" id="AET5Gv21168800.19">
    <property type="protein sequence ID" value="AET5Gv21168800.19"/>
    <property type="gene ID" value="AET5Gv21168800"/>
</dbReference>
<dbReference type="Gramene" id="AET5Gv21168800.15">
    <property type="protein sequence ID" value="AET5Gv21168800.15"/>
    <property type="gene ID" value="AET5Gv21168800"/>
</dbReference>
<keyword evidence="4" id="KW-0999">Mitochondrion inner membrane</keyword>
<dbReference type="EnsemblPlants" id="AET5Gv21168800.1">
    <property type="protein sequence ID" value="AET5Gv21168800.1"/>
    <property type="gene ID" value="AET5Gv21168800"/>
</dbReference>
<dbReference type="Proteomes" id="UP000015105">
    <property type="component" value="Chromosome 5D"/>
</dbReference>
<dbReference type="EnsemblPlants" id="AET5Gv21168800.16">
    <property type="protein sequence ID" value="AET5Gv21168800.16"/>
    <property type="gene ID" value="AET5Gv21168800"/>
</dbReference>
<keyword evidence="4" id="KW-0812">Transmembrane</keyword>
<dbReference type="EnsemblPlants" id="AET5Gv21168800.17">
    <property type="protein sequence ID" value="AET5Gv21168800.17"/>
    <property type="gene ID" value="AET5Gv21168800"/>
</dbReference>
<evidence type="ECO:0000256" key="2">
    <source>
        <dbReference type="ARBA" id="ARBA00009658"/>
    </source>
</evidence>
<dbReference type="EnsemblPlants" id="AET5Gv21168800.15">
    <property type="protein sequence ID" value="AET5Gv21168800.15"/>
    <property type="gene ID" value="AET5Gv21168800"/>
</dbReference>
<reference evidence="6" key="2">
    <citation type="journal article" date="2017" name="Nat. Plants">
        <title>The Aegilops tauschii genome reveals multiple impacts of transposons.</title>
        <authorList>
            <person name="Zhao G."/>
            <person name="Zou C."/>
            <person name="Li K."/>
            <person name="Wang K."/>
            <person name="Li T."/>
            <person name="Gao L."/>
            <person name="Zhang X."/>
            <person name="Wang H."/>
            <person name="Yang Z."/>
            <person name="Liu X."/>
            <person name="Jiang W."/>
            <person name="Mao L."/>
            <person name="Kong X."/>
            <person name="Jiao Y."/>
            <person name="Jia J."/>
        </authorList>
    </citation>
    <scope>NUCLEOTIDE SEQUENCE [LARGE SCALE GENOMIC DNA]</scope>
    <source>
        <strain evidence="6">cv. AL8/78</strain>
    </source>
</reference>
<dbReference type="Gramene" id="AET5Gv21168800.10">
    <property type="protein sequence ID" value="AET5Gv21168800.10"/>
    <property type="gene ID" value="AET5Gv21168800"/>
</dbReference>
<keyword evidence="3 4" id="KW-0472">Membrane</keyword>
<reference evidence="5" key="4">
    <citation type="submission" date="2019-03" db="UniProtKB">
        <authorList>
            <consortium name="EnsemblPlants"/>
        </authorList>
    </citation>
    <scope>IDENTIFICATION</scope>
</reference>
<evidence type="ECO:0000313" key="5">
    <source>
        <dbReference type="EnsemblPlants" id="AET5Gv21168800.17"/>
    </source>
</evidence>
<name>A0A453MG01_AEGTS</name>
<reference evidence="5" key="3">
    <citation type="journal article" date="2017" name="Nature">
        <title>Genome sequence of the progenitor of the wheat D genome Aegilops tauschii.</title>
        <authorList>
            <person name="Luo M.C."/>
            <person name="Gu Y.Q."/>
            <person name="Puiu D."/>
            <person name="Wang H."/>
            <person name="Twardziok S.O."/>
            <person name="Deal K.R."/>
            <person name="Huo N."/>
            <person name="Zhu T."/>
            <person name="Wang L."/>
            <person name="Wang Y."/>
            <person name="McGuire P.E."/>
            <person name="Liu S."/>
            <person name="Long H."/>
            <person name="Ramasamy R.K."/>
            <person name="Rodriguez J.C."/>
            <person name="Van S.L."/>
            <person name="Yuan L."/>
            <person name="Wang Z."/>
            <person name="Xia Z."/>
            <person name="Xiao L."/>
            <person name="Anderson O.D."/>
            <person name="Ouyang S."/>
            <person name="Liang Y."/>
            <person name="Zimin A.V."/>
            <person name="Pertea G."/>
            <person name="Qi P."/>
            <person name="Bennetzen J.L."/>
            <person name="Dai X."/>
            <person name="Dawson M.W."/>
            <person name="Muller H.G."/>
            <person name="Kugler K."/>
            <person name="Rivarola-Duarte L."/>
            <person name="Spannagl M."/>
            <person name="Mayer K.F.X."/>
            <person name="Lu F.H."/>
            <person name="Bevan M.W."/>
            <person name="Leroy P."/>
            <person name="Li P."/>
            <person name="You F.M."/>
            <person name="Sun Q."/>
            <person name="Liu Z."/>
            <person name="Lyons E."/>
            <person name="Wicker T."/>
            <person name="Salzberg S.L."/>
            <person name="Devos K.M."/>
            <person name="Dvorak J."/>
        </authorList>
    </citation>
    <scope>NUCLEOTIDE SEQUENCE [LARGE SCALE GENOMIC DNA]</scope>
    <source>
        <strain evidence="5">cv. AL8/78</strain>
    </source>
</reference>
<evidence type="ECO:0000256" key="4">
    <source>
        <dbReference type="RuleBase" id="RU366048"/>
    </source>
</evidence>
<dbReference type="EnsemblPlants" id="AET5Gv21168800.5">
    <property type="protein sequence ID" value="AET5Gv21168800.5"/>
    <property type="gene ID" value="AET5Gv21168800"/>
</dbReference>
<dbReference type="GO" id="GO:0007005">
    <property type="term" value="P:mitochondrion organization"/>
    <property type="evidence" value="ECO:0007669"/>
    <property type="project" value="TreeGrafter"/>
</dbReference>
<comment type="subcellular location">
    <subcellularLocation>
        <location evidence="1">Membrane</location>
    </subcellularLocation>
    <subcellularLocation>
        <location evidence="4">Mitochondrion inner membrane</location>
    </subcellularLocation>
</comment>
<evidence type="ECO:0000256" key="3">
    <source>
        <dbReference type="ARBA" id="ARBA00023136"/>
    </source>
</evidence>
<feature type="transmembrane region" description="Helical" evidence="4">
    <location>
        <begin position="47"/>
        <end position="68"/>
    </location>
</feature>
<evidence type="ECO:0000313" key="6">
    <source>
        <dbReference type="Proteomes" id="UP000015105"/>
    </source>
</evidence>
<accession>A0A453MG01</accession>
<keyword evidence="6" id="KW-1185">Reference proteome</keyword>
<protein>
    <recommendedName>
        <fullName evidence="4">Prohibitin</fullName>
    </recommendedName>
</protein>
<sequence length="101" mass="11681">MRVLPSIIHETLKAVVSQYNASQLITQREAVSREIRKILTVRLRISILLWMVCPLLVSVLVKSSLMLLKPNRLLHTKLSMPSSLLRRLSKTRKVQLFFMPC</sequence>
<dbReference type="InterPro" id="IPR000163">
    <property type="entry name" value="Prohibitin"/>
</dbReference>
<reference evidence="6" key="1">
    <citation type="journal article" date="2014" name="Science">
        <title>Ancient hybridizations among the ancestral genomes of bread wheat.</title>
        <authorList>
            <consortium name="International Wheat Genome Sequencing Consortium,"/>
            <person name="Marcussen T."/>
            <person name="Sandve S.R."/>
            <person name="Heier L."/>
            <person name="Spannagl M."/>
            <person name="Pfeifer M."/>
            <person name="Jakobsen K.S."/>
            <person name="Wulff B.B."/>
            <person name="Steuernagel B."/>
            <person name="Mayer K.F."/>
            <person name="Olsen O.A."/>
        </authorList>
    </citation>
    <scope>NUCLEOTIDE SEQUENCE [LARGE SCALE GENOMIC DNA]</scope>
    <source>
        <strain evidence="6">cv. AL8/78</strain>
    </source>
</reference>
<dbReference type="Gramene" id="AET5Gv21168800.5">
    <property type="protein sequence ID" value="AET5Gv21168800.5"/>
    <property type="gene ID" value="AET5Gv21168800"/>
</dbReference>
<dbReference type="Gramene" id="AET5Gv21168800.20">
    <property type="protein sequence ID" value="AET5Gv21168800.20"/>
    <property type="gene ID" value="AET5Gv21168800"/>
</dbReference>
<dbReference type="AlphaFoldDB" id="A0A453MG01"/>
<dbReference type="EnsemblPlants" id="AET5Gv21168800.10">
    <property type="protein sequence ID" value="AET5Gv21168800.10"/>
    <property type="gene ID" value="AET5Gv21168800"/>
</dbReference>
<reference evidence="5" key="5">
    <citation type="journal article" date="2021" name="G3 (Bethesda)">
        <title>Aegilops tauschii genome assembly Aet v5.0 features greater sequence contiguity and improved annotation.</title>
        <authorList>
            <person name="Wang L."/>
            <person name="Zhu T."/>
            <person name="Rodriguez J.C."/>
            <person name="Deal K.R."/>
            <person name="Dubcovsky J."/>
            <person name="McGuire P.E."/>
            <person name="Lux T."/>
            <person name="Spannagl M."/>
            <person name="Mayer K.F.X."/>
            <person name="Baldrich P."/>
            <person name="Meyers B.C."/>
            <person name="Huo N."/>
            <person name="Gu Y.Q."/>
            <person name="Zhou H."/>
            <person name="Devos K.M."/>
            <person name="Bennetzen J.L."/>
            <person name="Unver T."/>
            <person name="Budak H."/>
            <person name="Gulick P.J."/>
            <person name="Galiba G."/>
            <person name="Kalapos B."/>
            <person name="Nelson D.R."/>
            <person name="Li P."/>
            <person name="You F.M."/>
            <person name="Luo M.C."/>
            <person name="Dvorak J."/>
        </authorList>
    </citation>
    <scope>NUCLEOTIDE SEQUENCE [LARGE SCALE GENOMIC DNA]</scope>
    <source>
        <strain evidence="5">cv. AL8/78</strain>
    </source>
</reference>
<comment type="similarity">
    <text evidence="2 4">Belongs to the prohibitin family.</text>
</comment>
<dbReference type="GO" id="GO:0005743">
    <property type="term" value="C:mitochondrial inner membrane"/>
    <property type="evidence" value="ECO:0007669"/>
    <property type="project" value="UniProtKB-SubCell"/>
</dbReference>
<proteinExistence type="inferred from homology"/>
<organism evidence="5 6">
    <name type="scientific">Aegilops tauschii subsp. strangulata</name>
    <name type="common">Goatgrass</name>
    <dbReference type="NCBI Taxonomy" id="200361"/>
    <lineage>
        <taxon>Eukaryota</taxon>
        <taxon>Viridiplantae</taxon>
        <taxon>Streptophyta</taxon>
        <taxon>Embryophyta</taxon>
        <taxon>Tracheophyta</taxon>
        <taxon>Spermatophyta</taxon>
        <taxon>Magnoliopsida</taxon>
        <taxon>Liliopsida</taxon>
        <taxon>Poales</taxon>
        <taxon>Poaceae</taxon>
        <taxon>BOP clade</taxon>
        <taxon>Pooideae</taxon>
        <taxon>Triticodae</taxon>
        <taxon>Triticeae</taxon>
        <taxon>Triticinae</taxon>
        <taxon>Aegilops</taxon>
    </lineage>
</organism>
<dbReference type="Gramene" id="AET5Gv21168800.1">
    <property type="protein sequence ID" value="AET5Gv21168800.1"/>
    <property type="gene ID" value="AET5Gv21168800"/>
</dbReference>